<protein>
    <submittedName>
        <fullName evidence="1">Uncharacterized protein</fullName>
    </submittedName>
</protein>
<keyword evidence="2" id="KW-1185">Reference proteome</keyword>
<evidence type="ECO:0000313" key="1">
    <source>
        <dbReference type="EMBL" id="RTG83726.1"/>
    </source>
</evidence>
<dbReference type="AlphaFoldDB" id="A0A430Q7W8"/>
<dbReference type="STRING" id="6184.A0A430Q7W8"/>
<proteinExistence type="predicted"/>
<feature type="non-terminal residue" evidence="1">
    <location>
        <position position="1"/>
    </location>
</feature>
<sequence>SDNYLTYAGKVNRECERFKINEITADQFKYLIFICGLKNPEDSEICIRILTLIEQEPSMTSQMVTTDCQPLLNLKHDTTVV</sequence>
<reference evidence="1 2" key="1">
    <citation type="journal article" date="2019" name="PLoS Pathog.">
        <title>Genome sequence of the bovine parasite Schistosoma bovis Tanzania.</title>
        <authorList>
            <person name="Oey H."/>
            <person name="Zakrzewski M."/>
            <person name="Gobert G."/>
            <person name="Gravermann K."/>
            <person name="Stoye J."/>
            <person name="Jones M."/>
            <person name="Mcmanus D."/>
            <person name="Krause L."/>
        </authorList>
    </citation>
    <scope>NUCLEOTIDE SEQUENCE [LARGE SCALE GENOMIC DNA]</scope>
    <source>
        <strain evidence="1 2">TAN1997</strain>
    </source>
</reference>
<comment type="caution">
    <text evidence="1">The sequence shown here is derived from an EMBL/GenBank/DDBJ whole genome shotgun (WGS) entry which is preliminary data.</text>
</comment>
<organism evidence="1 2">
    <name type="scientific">Schistosoma bovis</name>
    <name type="common">Blood fluke</name>
    <dbReference type="NCBI Taxonomy" id="6184"/>
    <lineage>
        <taxon>Eukaryota</taxon>
        <taxon>Metazoa</taxon>
        <taxon>Spiralia</taxon>
        <taxon>Lophotrochozoa</taxon>
        <taxon>Platyhelminthes</taxon>
        <taxon>Trematoda</taxon>
        <taxon>Digenea</taxon>
        <taxon>Strigeidida</taxon>
        <taxon>Schistosomatoidea</taxon>
        <taxon>Schistosomatidae</taxon>
        <taxon>Schistosoma</taxon>
    </lineage>
</organism>
<dbReference type="Proteomes" id="UP000290809">
    <property type="component" value="Unassembled WGS sequence"/>
</dbReference>
<gene>
    <name evidence="1" type="ORF">DC041_0011215</name>
</gene>
<accession>A0A430Q7W8</accession>
<evidence type="ECO:0000313" key="2">
    <source>
        <dbReference type="Proteomes" id="UP000290809"/>
    </source>
</evidence>
<dbReference type="EMBL" id="QMKO01002373">
    <property type="protein sequence ID" value="RTG83726.1"/>
    <property type="molecule type" value="Genomic_DNA"/>
</dbReference>
<name>A0A430Q7W8_SCHBO</name>